<dbReference type="KEGG" id="aaco:K1I37_11290"/>
<organism evidence="1 2">
    <name type="scientific">Alicyclobacillus acidoterrestris (strain ATCC 49025 / DSM 3922 / CIP 106132 / NCIMB 13137 / GD3B)</name>
    <dbReference type="NCBI Taxonomy" id="1356854"/>
    <lineage>
        <taxon>Bacteria</taxon>
        <taxon>Bacillati</taxon>
        <taxon>Bacillota</taxon>
        <taxon>Bacilli</taxon>
        <taxon>Bacillales</taxon>
        <taxon>Alicyclobacillaceae</taxon>
        <taxon>Alicyclobacillus</taxon>
    </lineage>
</organism>
<dbReference type="RefSeq" id="WP_021296725.1">
    <property type="nucleotide sequence ID" value="NZ_AURB01000134.1"/>
</dbReference>
<evidence type="ECO:0000313" key="2">
    <source>
        <dbReference type="Proteomes" id="UP000829401"/>
    </source>
</evidence>
<accession>A0A9E6ZN62</accession>
<proteinExistence type="predicted"/>
<protein>
    <submittedName>
        <fullName evidence="1">Uncharacterized protein</fullName>
    </submittedName>
</protein>
<dbReference type="Proteomes" id="UP000829401">
    <property type="component" value="Chromosome"/>
</dbReference>
<reference evidence="2" key="1">
    <citation type="journal article" date="2022" name="G3 (Bethesda)">
        <title>Unveiling the complete genome sequence of Alicyclobacillus acidoterrestris DSM 3922T, a taint-producing strain.</title>
        <authorList>
            <person name="Leonardo I.C."/>
            <person name="Barreto Crespo M.T."/>
            <person name="Gaspar F.B."/>
        </authorList>
    </citation>
    <scope>NUCLEOTIDE SEQUENCE [LARGE SCALE GENOMIC DNA]</scope>
    <source>
        <strain evidence="2">DSM 3922</strain>
    </source>
</reference>
<dbReference type="AlphaFoldDB" id="T0D253"/>
<dbReference type="OrthoDB" id="10002124at2"/>
<name>T0D253_ALIAG</name>
<accession>T0D253</accession>
<evidence type="ECO:0000313" key="1">
    <source>
        <dbReference type="EMBL" id="UNO47315.1"/>
    </source>
</evidence>
<sequence>MSRFRTYGMFGLGVISHGKDKVSGKVRKWSGIVRNPQLRRSWEAEMAKRGEEARNAITSHFLKAAECVGIKRAADALPHSFHLGDTVHFYALDTSEEIAGTIVSTQIEPSNTYFLVKAVSGKHKSRIYICKDYGDVILGDSEL</sequence>
<dbReference type="EMBL" id="CP080467">
    <property type="protein sequence ID" value="UNO47315.1"/>
    <property type="molecule type" value="Genomic_DNA"/>
</dbReference>
<keyword evidence="2" id="KW-1185">Reference proteome</keyword>
<gene>
    <name evidence="1" type="ORF">K1I37_11290</name>
</gene>